<name>A0ABP7DJB6_9SPHN</name>
<dbReference type="InterPro" id="IPR008928">
    <property type="entry name" value="6-hairpin_glycosidase_sf"/>
</dbReference>
<protein>
    <submittedName>
        <fullName evidence="4">Alpha,alpha-trehalase</fullName>
    </submittedName>
</protein>
<keyword evidence="2" id="KW-0326">Glycosidase</keyword>
<evidence type="ECO:0000256" key="2">
    <source>
        <dbReference type="ARBA" id="ARBA00023295"/>
    </source>
</evidence>
<dbReference type="Pfam" id="PF01204">
    <property type="entry name" value="Trehalase"/>
    <property type="match status" value="1"/>
</dbReference>
<dbReference type="SUPFAM" id="SSF48208">
    <property type="entry name" value="Six-hairpin glycosidases"/>
    <property type="match status" value="1"/>
</dbReference>
<organism evidence="4 5">
    <name type="scientific">Sphingomonas cynarae</name>
    <dbReference type="NCBI Taxonomy" id="930197"/>
    <lineage>
        <taxon>Bacteria</taxon>
        <taxon>Pseudomonadati</taxon>
        <taxon>Pseudomonadota</taxon>
        <taxon>Alphaproteobacteria</taxon>
        <taxon>Sphingomonadales</taxon>
        <taxon>Sphingomonadaceae</taxon>
        <taxon>Sphingomonas</taxon>
    </lineage>
</organism>
<dbReference type="EMBL" id="BAABBF010000003">
    <property type="protein sequence ID" value="GAA3705612.1"/>
    <property type="molecule type" value="Genomic_DNA"/>
</dbReference>
<keyword evidence="1" id="KW-0378">Hydrolase</keyword>
<evidence type="ECO:0000313" key="5">
    <source>
        <dbReference type="Proteomes" id="UP001500523"/>
    </source>
</evidence>
<feature type="signal peptide" evidence="3">
    <location>
        <begin position="1"/>
        <end position="16"/>
    </location>
</feature>
<dbReference type="InterPro" id="IPR001661">
    <property type="entry name" value="Glyco_hydro_37"/>
</dbReference>
<proteinExistence type="predicted"/>
<sequence length="506" mass="56489">MIARLILAATTLLTVAATPLSPAQRFGRLYHDVQMRRLFPDGKTFADAVPKRSDARIIAAYRHCRCGSDAGLRRFVLTHFTLPEAPVTRPQPRRTLTQHIDELWPQLTRTTTNVTAGSSALTLPRRYVVPGGRFREMYYWDSWFTMLGLPPAGRQDLVEDMVIDFGSLIDRYGHIPNGTRTYYLSRSQPPFFYLIAGLSHDAATLAARNRQLRTEHAYWMAGATALAPGTAQARAVRLPDGALLNRYWDDRDDARDESYREDTELADATPGRPRGELMRDLRAAAESGWDFSSRWLGDGRTLATIRTTRLVPIDLNSLMVGMEQAIAVNCRTLGDTACAASFDARATARIAAIRRHLWNGRFFADHDLDTGRANDKVTAAMAFPLFAGVATQDQARLTARALTALIGEGGVRTTPVASGQQWDDPNGWAPLQWIAYRGLRRYGEDRLAIRIRTAWLATVNREYDASGKLLEKYDVVDRRPGGGGEYPNQDGFGWTNGVTRAMLLEK</sequence>
<dbReference type="PRINTS" id="PR00744">
    <property type="entry name" value="GLHYDRLASE37"/>
</dbReference>
<dbReference type="PANTHER" id="PTHR23403">
    <property type="entry name" value="TREHALASE"/>
    <property type="match status" value="1"/>
</dbReference>
<accession>A0ABP7DJB6</accession>
<dbReference type="InterPro" id="IPR012341">
    <property type="entry name" value="6hp_glycosidase-like_sf"/>
</dbReference>
<keyword evidence="5" id="KW-1185">Reference proteome</keyword>
<dbReference type="Proteomes" id="UP001500523">
    <property type="component" value="Unassembled WGS sequence"/>
</dbReference>
<dbReference type="Gene3D" id="1.50.10.10">
    <property type="match status" value="1"/>
</dbReference>
<dbReference type="PANTHER" id="PTHR23403:SF1">
    <property type="entry name" value="TREHALASE"/>
    <property type="match status" value="1"/>
</dbReference>
<gene>
    <name evidence="4" type="ORF">GCM10022268_14030</name>
</gene>
<dbReference type="NCBIfam" id="NF009773">
    <property type="entry name" value="PRK13270.1"/>
    <property type="match status" value="1"/>
</dbReference>
<dbReference type="NCBIfam" id="NF009774">
    <property type="entry name" value="PRK13271.1"/>
    <property type="match status" value="1"/>
</dbReference>
<dbReference type="InterPro" id="IPR018232">
    <property type="entry name" value="Glyco_hydro_37_CS"/>
</dbReference>
<keyword evidence="3" id="KW-0732">Signal</keyword>
<comment type="caution">
    <text evidence="4">The sequence shown here is derived from an EMBL/GenBank/DDBJ whole genome shotgun (WGS) entry which is preliminary data.</text>
</comment>
<dbReference type="RefSeq" id="WP_344692661.1">
    <property type="nucleotide sequence ID" value="NZ_BAABBF010000003.1"/>
</dbReference>
<evidence type="ECO:0000313" key="4">
    <source>
        <dbReference type="EMBL" id="GAA3705612.1"/>
    </source>
</evidence>
<evidence type="ECO:0000256" key="3">
    <source>
        <dbReference type="SAM" id="SignalP"/>
    </source>
</evidence>
<reference evidence="5" key="1">
    <citation type="journal article" date="2019" name="Int. J. Syst. Evol. Microbiol.">
        <title>The Global Catalogue of Microorganisms (GCM) 10K type strain sequencing project: providing services to taxonomists for standard genome sequencing and annotation.</title>
        <authorList>
            <consortium name="The Broad Institute Genomics Platform"/>
            <consortium name="The Broad Institute Genome Sequencing Center for Infectious Disease"/>
            <person name="Wu L."/>
            <person name="Ma J."/>
        </authorList>
    </citation>
    <scope>NUCLEOTIDE SEQUENCE [LARGE SCALE GENOMIC DNA]</scope>
    <source>
        <strain evidence="5">JCM 17498</strain>
    </source>
</reference>
<evidence type="ECO:0000256" key="1">
    <source>
        <dbReference type="ARBA" id="ARBA00022801"/>
    </source>
</evidence>
<feature type="chain" id="PRO_5045785115" evidence="3">
    <location>
        <begin position="17"/>
        <end position="506"/>
    </location>
</feature>
<dbReference type="PROSITE" id="PS00928">
    <property type="entry name" value="TREHALASE_2"/>
    <property type="match status" value="1"/>
</dbReference>